<proteinExistence type="predicted"/>
<evidence type="ECO:0000256" key="1">
    <source>
        <dbReference type="SAM" id="Phobius"/>
    </source>
</evidence>
<keyword evidence="1" id="KW-0472">Membrane</keyword>
<dbReference type="EMBL" id="AMFJ01000130">
    <property type="protein sequence ID" value="EKE29656.1"/>
    <property type="molecule type" value="Genomic_DNA"/>
</dbReference>
<dbReference type="AlphaFoldDB" id="K2FEQ1"/>
<reference evidence="2" key="1">
    <citation type="journal article" date="2012" name="Science">
        <title>Fermentation, hydrogen, and sulfur metabolism in multiple uncultivated bacterial phyla.</title>
        <authorList>
            <person name="Wrighton K.C."/>
            <person name="Thomas B.C."/>
            <person name="Sharon I."/>
            <person name="Miller C.S."/>
            <person name="Castelle C.J."/>
            <person name="VerBerkmoes N.C."/>
            <person name="Wilkins M.J."/>
            <person name="Hettich R.L."/>
            <person name="Lipton M.S."/>
            <person name="Williams K.H."/>
            <person name="Long P.E."/>
            <person name="Banfield J.F."/>
        </authorList>
    </citation>
    <scope>NUCLEOTIDE SEQUENCE [LARGE SCALE GENOMIC DNA]</scope>
</reference>
<comment type="caution">
    <text evidence="2">The sequence shown here is derived from an EMBL/GenBank/DDBJ whole genome shotgun (WGS) entry which is preliminary data.</text>
</comment>
<feature type="transmembrane region" description="Helical" evidence="1">
    <location>
        <begin position="7"/>
        <end position="28"/>
    </location>
</feature>
<evidence type="ECO:0000313" key="2">
    <source>
        <dbReference type="EMBL" id="EKE29656.1"/>
    </source>
</evidence>
<keyword evidence="1" id="KW-1133">Transmembrane helix</keyword>
<name>K2FEQ1_9BACT</name>
<sequence>MKSKKIITWIAVIAIILSFLAPLLTFFFESPADNQTTSQSSN</sequence>
<protein>
    <submittedName>
        <fullName evidence="2">Uncharacterized protein</fullName>
    </submittedName>
</protein>
<accession>K2FEQ1</accession>
<organism evidence="2">
    <name type="scientific">uncultured bacterium</name>
    <name type="common">gcode 4</name>
    <dbReference type="NCBI Taxonomy" id="1234023"/>
    <lineage>
        <taxon>Bacteria</taxon>
        <taxon>environmental samples</taxon>
    </lineage>
</organism>
<gene>
    <name evidence="2" type="ORF">ACD_2C00130G0007</name>
</gene>
<keyword evidence="1" id="KW-0812">Transmembrane</keyword>